<reference evidence="3" key="1">
    <citation type="journal article" date="2020" name="Stud. Mycol.">
        <title>101 Dothideomycetes genomes: a test case for predicting lifestyles and emergence of pathogens.</title>
        <authorList>
            <person name="Haridas S."/>
            <person name="Albert R."/>
            <person name="Binder M."/>
            <person name="Bloem J."/>
            <person name="Labutti K."/>
            <person name="Salamov A."/>
            <person name="Andreopoulos B."/>
            <person name="Baker S."/>
            <person name="Barry K."/>
            <person name="Bills G."/>
            <person name="Bluhm B."/>
            <person name="Cannon C."/>
            <person name="Castanera R."/>
            <person name="Culley D."/>
            <person name="Daum C."/>
            <person name="Ezra D."/>
            <person name="Gonzalez J."/>
            <person name="Henrissat B."/>
            <person name="Kuo A."/>
            <person name="Liang C."/>
            <person name="Lipzen A."/>
            <person name="Lutzoni F."/>
            <person name="Magnuson J."/>
            <person name="Mondo S."/>
            <person name="Nolan M."/>
            <person name="Ohm R."/>
            <person name="Pangilinan J."/>
            <person name="Park H.-J."/>
            <person name="Ramirez L."/>
            <person name="Alfaro M."/>
            <person name="Sun H."/>
            <person name="Tritt A."/>
            <person name="Yoshinaga Y."/>
            <person name="Zwiers L.-H."/>
            <person name="Turgeon B."/>
            <person name="Goodwin S."/>
            <person name="Spatafora J."/>
            <person name="Crous P."/>
            <person name="Grigoriev I."/>
        </authorList>
    </citation>
    <scope>NUCLEOTIDE SEQUENCE</scope>
    <source>
        <strain evidence="3">CBS 130266</strain>
    </source>
</reference>
<dbReference type="PANTHER" id="PTHR37834">
    <property type="entry name" value="GDSL-LIKE LIPASE/ACYLHYDROLASE DOMAIN PROTEIN (AFU_ORTHOLOGUE AFUA_2G00620)"/>
    <property type="match status" value="1"/>
</dbReference>
<gene>
    <name evidence="3" type="ORF">EJ08DRAFT_612397</name>
</gene>
<protein>
    <submittedName>
        <fullName evidence="3">Acetylxylan esterase</fullName>
    </submittedName>
</protein>
<dbReference type="InterPro" id="IPR036514">
    <property type="entry name" value="SGNH_hydro_sf"/>
</dbReference>
<feature type="domain" description="SGNH hydrolase-type esterase" evidence="2">
    <location>
        <begin position="175"/>
        <end position="361"/>
    </location>
</feature>
<dbReference type="SUPFAM" id="SSF52266">
    <property type="entry name" value="SGNH hydrolase"/>
    <property type="match status" value="1"/>
</dbReference>
<keyword evidence="4" id="KW-1185">Reference proteome</keyword>
<organism evidence="3 4">
    <name type="scientific">Tothia fuscella</name>
    <dbReference type="NCBI Taxonomy" id="1048955"/>
    <lineage>
        <taxon>Eukaryota</taxon>
        <taxon>Fungi</taxon>
        <taxon>Dikarya</taxon>
        <taxon>Ascomycota</taxon>
        <taxon>Pezizomycotina</taxon>
        <taxon>Dothideomycetes</taxon>
        <taxon>Pleosporomycetidae</taxon>
        <taxon>Venturiales</taxon>
        <taxon>Cylindrosympodiaceae</taxon>
        <taxon>Tothia</taxon>
    </lineage>
</organism>
<comment type="caution">
    <text evidence="3">The sequence shown here is derived from an EMBL/GenBank/DDBJ whole genome shotgun (WGS) entry which is preliminary data.</text>
</comment>
<dbReference type="CDD" id="cd01831">
    <property type="entry name" value="Endoglucanase_E_like"/>
    <property type="match status" value="1"/>
</dbReference>
<feature type="signal peptide" evidence="1">
    <location>
        <begin position="1"/>
        <end position="18"/>
    </location>
</feature>
<evidence type="ECO:0000259" key="2">
    <source>
        <dbReference type="Pfam" id="PF13472"/>
    </source>
</evidence>
<dbReference type="PANTHER" id="PTHR37834:SF2">
    <property type="entry name" value="ESTERASE, SGNH HYDROLASE-TYPE"/>
    <property type="match status" value="1"/>
</dbReference>
<evidence type="ECO:0000256" key="1">
    <source>
        <dbReference type="SAM" id="SignalP"/>
    </source>
</evidence>
<evidence type="ECO:0000313" key="3">
    <source>
        <dbReference type="EMBL" id="KAF2430388.1"/>
    </source>
</evidence>
<evidence type="ECO:0000313" key="4">
    <source>
        <dbReference type="Proteomes" id="UP000800235"/>
    </source>
</evidence>
<feature type="chain" id="PRO_5040291297" evidence="1">
    <location>
        <begin position="19"/>
        <end position="406"/>
    </location>
</feature>
<dbReference type="GO" id="GO:0052689">
    <property type="term" value="F:carboxylic ester hydrolase activity"/>
    <property type="evidence" value="ECO:0007669"/>
    <property type="project" value="InterPro"/>
</dbReference>
<dbReference type="OrthoDB" id="426133at2759"/>
<accession>A0A9P4TZ02</accession>
<sequence>MVFIGAAFLLSLASLISSSIIQNGQVRDVNFPNTKIESIAVNDAGWTTFAPNATELAYKGRWDSKFISYWSSPGLKFGFTGDKVAITFGQHTIAKVLVGYRLDTQDWQFTNLTTSGVHQFISPKTPGFNLSTAPSRNFELRVTNWGYGVQISGIHLAAGARLLKAPTYTRNIEIIGDSLSSGQYASYEGLSSWPWALCNALGTEFTVSAYPGNCLVDTECWGNLRGQSYQWFQTQDTGWRSTQLYGKNPEPWNFTAHPAADLVIIHLGTNDNNTHNNVSSATYLKTYIEFARKVHDVWPKSQIILVSLFNSFWQDGADYRQSGIMVDEIKQVFDTLKGEGWIHYFDTRGILAHNDIGPQWHYTDIGNVKLASALMQYIRMKFGWEVEGAGPEILHDTLYWNDEPGY</sequence>
<dbReference type="Gene3D" id="3.40.50.1110">
    <property type="entry name" value="SGNH hydrolase"/>
    <property type="match status" value="1"/>
</dbReference>
<proteinExistence type="predicted"/>
<name>A0A9P4TZ02_9PEZI</name>
<dbReference type="EMBL" id="MU007039">
    <property type="protein sequence ID" value="KAF2430388.1"/>
    <property type="molecule type" value="Genomic_DNA"/>
</dbReference>
<keyword evidence="1" id="KW-0732">Signal</keyword>
<dbReference type="InterPro" id="IPR037461">
    <property type="entry name" value="CtCE2-like_dom"/>
</dbReference>
<dbReference type="InterPro" id="IPR013830">
    <property type="entry name" value="SGNH_hydro"/>
</dbReference>
<dbReference type="AlphaFoldDB" id="A0A9P4TZ02"/>
<dbReference type="InterPro" id="IPR052762">
    <property type="entry name" value="PCW_deacetylase/CE"/>
</dbReference>
<dbReference type="Pfam" id="PF13472">
    <property type="entry name" value="Lipase_GDSL_2"/>
    <property type="match status" value="1"/>
</dbReference>
<dbReference type="Proteomes" id="UP000800235">
    <property type="component" value="Unassembled WGS sequence"/>
</dbReference>